<dbReference type="RefSeq" id="WP_250139104.1">
    <property type="nucleotide sequence ID" value="NZ_JALIQP010000001.1"/>
</dbReference>
<name>A0ABD5PKS9_9EURY</name>
<dbReference type="InterPro" id="IPR013561">
    <property type="entry name" value="FilR1_middle_dom"/>
</dbReference>
<reference evidence="3 4" key="1">
    <citation type="journal article" date="2019" name="Int. J. Syst. Evol. Microbiol.">
        <title>The Global Catalogue of Microorganisms (GCM) 10K type strain sequencing project: providing services to taxonomists for standard genome sequencing and annotation.</title>
        <authorList>
            <consortium name="The Broad Institute Genomics Platform"/>
            <consortium name="The Broad Institute Genome Sequencing Center for Infectious Disease"/>
            <person name="Wu L."/>
            <person name="Ma J."/>
        </authorList>
    </citation>
    <scope>NUCLEOTIDE SEQUENCE [LARGE SCALE GENOMIC DNA]</scope>
    <source>
        <strain evidence="3 4">WLHS5</strain>
    </source>
</reference>
<comment type="caution">
    <text evidence="3">The sequence shown here is derived from an EMBL/GenBank/DDBJ whole genome shotgun (WGS) entry which is preliminary data.</text>
</comment>
<feature type="domain" description="HVO-A0261-like N-terminal" evidence="2">
    <location>
        <begin position="8"/>
        <end position="85"/>
    </location>
</feature>
<dbReference type="Proteomes" id="UP001595898">
    <property type="component" value="Unassembled WGS sequence"/>
</dbReference>
<dbReference type="InterPro" id="IPR036390">
    <property type="entry name" value="WH_DNA-bd_sf"/>
</dbReference>
<proteinExistence type="predicted"/>
<evidence type="ECO:0000313" key="4">
    <source>
        <dbReference type="Proteomes" id="UP001595898"/>
    </source>
</evidence>
<dbReference type="Pfam" id="PF08350">
    <property type="entry name" value="FilR1_middle"/>
    <property type="match status" value="1"/>
</dbReference>
<dbReference type="AlphaFoldDB" id="A0ABD5PKS9"/>
<dbReference type="Pfam" id="PF25213">
    <property type="entry name" value="HVO_A0261_N"/>
    <property type="match status" value="1"/>
</dbReference>
<sequence>MTDEQDRGIGYLSGSPARVDVLDRLTDEPAQPADLVSFADVSRTTVHRTLGELTDRGWVARVDGGYTATAAGELALETYRQTRTRFGILDRVEPFLSRVDVDAAALEVDWFHTAELATATETNPHRPIEWYADRIAAAVGDDDRLRGVSPVINRQFLTIHAPVIRSGTPTSLVLGESTFEVAAERYADRFRQSLSLDHYDLYVTDDDPSMGLALVGETVFLGACDDSGHLVVALESTDPRLRAWATRRYRNLQSAARRIDAIAIDEPA</sequence>
<evidence type="ECO:0000313" key="3">
    <source>
        <dbReference type="EMBL" id="MFC4540950.1"/>
    </source>
</evidence>
<protein>
    <submittedName>
        <fullName evidence="3">Helix-turn-helix transcriptional regulator</fullName>
    </submittedName>
</protein>
<dbReference type="EMBL" id="JBHSFA010000002">
    <property type="protein sequence ID" value="MFC4540950.1"/>
    <property type="molecule type" value="Genomic_DNA"/>
</dbReference>
<gene>
    <name evidence="3" type="ORF">ACFO5R_03280</name>
</gene>
<dbReference type="InterPro" id="IPR057527">
    <property type="entry name" value="HVO_A0261-like_N"/>
</dbReference>
<organism evidence="3 4">
    <name type="scientific">Halosolutus amylolyticus</name>
    <dbReference type="NCBI Taxonomy" id="2932267"/>
    <lineage>
        <taxon>Archaea</taxon>
        <taxon>Methanobacteriati</taxon>
        <taxon>Methanobacteriota</taxon>
        <taxon>Stenosarchaea group</taxon>
        <taxon>Halobacteria</taxon>
        <taxon>Halobacteriales</taxon>
        <taxon>Natrialbaceae</taxon>
        <taxon>Halosolutus</taxon>
    </lineage>
</organism>
<evidence type="ECO:0000259" key="2">
    <source>
        <dbReference type="Pfam" id="PF25213"/>
    </source>
</evidence>
<evidence type="ECO:0000259" key="1">
    <source>
        <dbReference type="Pfam" id="PF08350"/>
    </source>
</evidence>
<keyword evidence="4" id="KW-1185">Reference proteome</keyword>
<feature type="domain" description="Methanogenesis regulatory protein FilR1 middle" evidence="1">
    <location>
        <begin position="124"/>
        <end position="253"/>
    </location>
</feature>
<dbReference type="Gene3D" id="1.10.10.10">
    <property type="entry name" value="Winged helix-like DNA-binding domain superfamily/Winged helix DNA-binding domain"/>
    <property type="match status" value="1"/>
</dbReference>
<dbReference type="SUPFAM" id="SSF46785">
    <property type="entry name" value="Winged helix' DNA-binding domain"/>
    <property type="match status" value="1"/>
</dbReference>
<accession>A0ABD5PKS9</accession>
<dbReference type="InterPro" id="IPR036388">
    <property type="entry name" value="WH-like_DNA-bd_sf"/>
</dbReference>